<evidence type="ECO:0000256" key="1">
    <source>
        <dbReference type="SAM" id="MobiDB-lite"/>
    </source>
</evidence>
<keyword evidence="3" id="KW-1185">Reference proteome</keyword>
<evidence type="ECO:0000313" key="2">
    <source>
        <dbReference type="EMBL" id="ACB54315.1"/>
    </source>
</evidence>
<feature type="compositionally biased region" description="Basic and acidic residues" evidence="1">
    <location>
        <begin position="47"/>
        <end position="59"/>
    </location>
</feature>
<accession>B1X2F4</accession>
<gene>
    <name evidence="2" type="ordered locus">cce_4969</name>
</gene>
<organism evidence="2 3">
    <name type="scientific">Crocosphaera subtropica (strain ATCC 51142 / BH68)</name>
    <name type="common">Cyanothece sp. (strain ATCC 51142)</name>
    <dbReference type="NCBI Taxonomy" id="43989"/>
    <lineage>
        <taxon>Bacteria</taxon>
        <taxon>Bacillati</taxon>
        <taxon>Cyanobacteriota</taxon>
        <taxon>Cyanophyceae</taxon>
        <taxon>Oscillatoriophycideae</taxon>
        <taxon>Chroococcales</taxon>
        <taxon>Aphanothecaceae</taxon>
        <taxon>Crocosphaera</taxon>
        <taxon>Crocosphaera subtropica</taxon>
    </lineage>
</organism>
<dbReference type="eggNOG" id="COG0270">
    <property type="taxonomic scope" value="Bacteria"/>
</dbReference>
<dbReference type="EMBL" id="CP000807">
    <property type="protein sequence ID" value="ACB54315.1"/>
    <property type="molecule type" value="Genomic_DNA"/>
</dbReference>
<name>B1X2F4_CROS5</name>
<dbReference type="HOGENOM" id="CLU_730989_0_0_3"/>
<dbReference type="Proteomes" id="UP000001203">
    <property type="component" value="Chromosome linear"/>
</dbReference>
<evidence type="ECO:0000313" key="3">
    <source>
        <dbReference type="Proteomes" id="UP000001203"/>
    </source>
</evidence>
<feature type="compositionally biased region" description="Polar residues" evidence="1">
    <location>
        <begin position="35"/>
        <end position="46"/>
    </location>
</feature>
<reference evidence="2 3" key="1">
    <citation type="journal article" date="2008" name="Proc. Natl. Acad. Sci. U.S.A.">
        <title>The genome of Cyanothece 51142, a unicellular diazotrophic cyanobacterium important in the marine nitrogen cycle.</title>
        <authorList>
            <person name="Welsh E.A."/>
            <person name="Liberton M."/>
            <person name="Stoeckel J."/>
            <person name="Loh T."/>
            <person name="Elvitigala T."/>
            <person name="Wang C."/>
            <person name="Wollam A."/>
            <person name="Fulton R.S."/>
            <person name="Clifton S.W."/>
            <person name="Jacobs J.M."/>
            <person name="Aurora R."/>
            <person name="Ghosh B.K."/>
            <person name="Sherman L.A."/>
            <person name="Smith R.D."/>
            <person name="Wilson R.K."/>
            <person name="Pakrasi H.B."/>
        </authorList>
    </citation>
    <scope>NUCLEOTIDE SEQUENCE [LARGE SCALE GENOMIC DNA]</scope>
    <source>
        <strain evidence="3">ATCC 51142 / BH68</strain>
    </source>
</reference>
<dbReference type="OrthoDB" id="581290at2"/>
<dbReference type="AlphaFoldDB" id="B1X2F4"/>
<feature type="region of interest" description="Disordered" evidence="1">
    <location>
        <begin position="1"/>
        <end position="63"/>
    </location>
</feature>
<protein>
    <submittedName>
        <fullName evidence="2">Uncharacterized protein</fullName>
    </submittedName>
</protein>
<dbReference type="RefSeq" id="WP_009546271.1">
    <property type="nucleotide sequence ID" value="NC_010547.1"/>
</dbReference>
<feature type="compositionally biased region" description="Basic and acidic residues" evidence="1">
    <location>
        <begin position="15"/>
        <end position="25"/>
    </location>
</feature>
<proteinExistence type="predicted"/>
<sequence length="378" mass="43064">MAVTGRKTQRRSRTKKSEEQLEKEQTTTQDAIDVTAQSDVATSPDSADSKQENDKETTKSTDTVARVETLKPDQVDSIEDREEQIAKRAELENIVIEHSQSFTIIGKALREIQEKKLHQIEDPNKRWDVYVDETFGIVKSRAYQLIAGTVLYEVLEDNLKGDYSLPKSDTQLRPLYSLVKGWRKATAKNDVEEKERIEQLIVKHYKDSIDVANQEGKELTESIVREVVRASQQKEVQARSFSTEDIGAVVEITKVEGNDNLRGQKGNYGIITGVNNFSVSIETAIGEYDTIPQQCVRKMPADKVYQQETNEKIKSHISRLKTIYDAIQSSEDKDKRLANYIVGMTASYQGTKKTELNHKLLKTIEDYFEIKDDPQQPQ</sequence>
<dbReference type="KEGG" id="cyt:cce_4969"/>